<dbReference type="Proteomes" id="UP001381693">
    <property type="component" value="Unassembled WGS sequence"/>
</dbReference>
<accession>A0AAN8X959</accession>
<comment type="caution">
    <text evidence="1">The sequence shown here is derived from an EMBL/GenBank/DDBJ whole genome shotgun (WGS) entry which is preliminary data.</text>
</comment>
<dbReference type="AlphaFoldDB" id="A0AAN8X959"/>
<sequence>MAPEKLNHAGLATNAKKYQRYGWRKSMVLGNMPLRNSIFADGLCTTASSSNLW</sequence>
<gene>
    <name evidence="1" type="ORF">SK128_007035</name>
</gene>
<proteinExistence type="predicted"/>
<dbReference type="EMBL" id="JAXCGZ010011681">
    <property type="protein sequence ID" value="KAK7074299.1"/>
    <property type="molecule type" value="Genomic_DNA"/>
</dbReference>
<keyword evidence="2" id="KW-1185">Reference proteome</keyword>
<evidence type="ECO:0000313" key="2">
    <source>
        <dbReference type="Proteomes" id="UP001381693"/>
    </source>
</evidence>
<reference evidence="1 2" key="1">
    <citation type="submission" date="2023-11" db="EMBL/GenBank/DDBJ databases">
        <title>Halocaridina rubra genome assembly.</title>
        <authorList>
            <person name="Smith C."/>
        </authorList>
    </citation>
    <scope>NUCLEOTIDE SEQUENCE [LARGE SCALE GENOMIC DNA]</scope>
    <source>
        <strain evidence="1">EP-1</strain>
        <tissue evidence="1">Whole</tissue>
    </source>
</reference>
<name>A0AAN8X959_HALRR</name>
<evidence type="ECO:0000313" key="1">
    <source>
        <dbReference type="EMBL" id="KAK7074299.1"/>
    </source>
</evidence>
<protein>
    <submittedName>
        <fullName evidence="1">Uncharacterized protein</fullName>
    </submittedName>
</protein>
<feature type="non-terminal residue" evidence="1">
    <location>
        <position position="53"/>
    </location>
</feature>
<organism evidence="1 2">
    <name type="scientific">Halocaridina rubra</name>
    <name type="common">Hawaiian red shrimp</name>
    <dbReference type="NCBI Taxonomy" id="373956"/>
    <lineage>
        <taxon>Eukaryota</taxon>
        <taxon>Metazoa</taxon>
        <taxon>Ecdysozoa</taxon>
        <taxon>Arthropoda</taxon>
        <taxon>Crustacea</taxon>
        <taxon>Multicrustacea</taxon>
        <taxon>Malacostraca</taxon>
        <taxon>Eumalacostraca</taxon>
        <taxon>Eucarida</taxon>
        <taxon>Decapoda</taxon>
        <taxon>Pleocyemata</taxon>
        <taxon>Caridea</taxon>
        <taxon>Atyoidea</taxon>
        <taxon>Atyidae</taxon>
        <taxon>Halocaridina</taxon>
    </lineage>
</organism>